<sequence>MANLGLSQLLEVGLAATDLDGVDTVLLHGLNLGNLAAIHLEDSAHHHLAPTVPVMSATHLVGEEAGTLRKAVDGLGFNQIAEVLLVDGIAEVGEALI</sequence>
<name>A0A7S3IQ27_9SPIT</name>
<dbReference type="EMBL" id="HBIH01025755">
    <property type="protein sequence ID" value="CAE0329709.1"/>
    <property type="molecule type" value="Transcribed_RNA"/>
</dbReference>
<accession>A0A7S3IQ27</accession>
<gene>
    <name evidence="1" type="ORF">SINC0208_LOCUS10339</name>
</gene>
<proteinExistence type="predicted"/>
<reference evidence="1" key="1">
    <citation type="submission" date="2021-01" db="EMBL/GenBank/DDBJ databases">
        <authorList>
            <person name="Corre E."/>
            <person name="Pelletier E."/>
            <person name="Niang G."/>
            <person name="Scheremetjew M."/>
            <person name="Finn R."/>
            <person name="Kale V."/>
            <person name="Holt S."/>
            <person name="Cochrane G."/>
            <person name="Meng A."/>
            <person name="Brown T."/>
            <person name="Cohen L."/>
        </authorList>
    </citation>
    <scope>NUCLEOTIDE SEQUENCE</scope>
    <source>
        <strain evidence="1">S3</strain>
    </source>
</reference>
<protein>
    <submittedName>
        <fullName evidence="1">Uncharacterized protein</fullName>
    </submittedName>
</protein>
<organism evidence="1">
    <name type="scientific">Strombidium inclinatum</name>
    <dbReference type="NCBI Taxonomy" id="197538"/>
    <lineage>
        <taxon>Eukaryota</taxon>
        <taxon>Sar</taxon>
        <taxon>Alveolata</taxon>
        <taxon>Ciliophora</taxon>
        <taxon>Intramacronucleata</taxon>
        <taxon>Spirotrichea</taxon>
        <taxon>Oligotrichia</taxon>
        <taxon>Strombidiidae</taxon>
        <taxon>Strombidium</taxon>
    </lineage>
</organism>
<dbReference type="AlphaFoldDB" id="A0A7S3IQ27"/>
<evidence type="ECO:0000313" key="1">
    <source>
        <dbReference type="EMBL" id="CAE0329709.1"/>
    </source>
</evidence>